<dbReference type="GeneTree" id="ENSGT00940000156511"/>
<feature type="domain" description="Ig-like" evidence="12">
    <location>
        <begin position="13"/>
        <end position="110"/>
    </location>
</feature>
<dbReference type="InterPro" id="IPR007110">
    <property type="entry name" value="Ig-like_dom"/>
</dbReference>
<dbReference type="SMART" id="SM00408">
    <property type="entry name" value="IGc2"/>
    <property type="match status" value="5"/>
</dbReference>
<keyword evidence="9" id="KW-0325">Glycoprotein</keyword>
<dbReference type="InterPro" id="IPR051275">
    <property type="entry name" value="Cell_adhesion_signaling"/>
</dbReference>
<keyword evidence="7" id="KW-0472">Membrane</keyword>
<dbReference type="InterPro" id="IPR003987">
    <property type="entry name" value="ICAM_VCAM_N"/>
</dbReference>
<evidence type="ECO:0000256" key="10">
    <source>
        <dbReference type="ARBA" id="ARBA00023319"/>
    </source>
</evidence>
<dbReference type="InterPro" id="IPR013783">
    <property type="entry name" value="Ig-like_fold"/>
</dbReference>
<dbReference type="GO" id="GO:0098609">
    <property type="term" value="P:cell-cell adhesion"/>
    <property type="evidence" value="ECO:0007669"/>
    <property type="project" value="InterPro"/>
</dbReference>
<feature type="domain" description="Ig-like" evidence="12">
    <location>
        <begin position="396"/>
        <end position="479"/>
    </location>
</feature>
<evidence type="ECO:0000256" key="5">
    <source>
        <dbReference type="ARBA" id="ARBA00022889"/>
    </source>
</evidence>
<evidence type="ECO:0000256" key="3">
    <source>
        <dbReference type="ARBA" id="ARBA00022729"/>
    </source>
</evidence>
<keyword evidence="6" id="KW-1133">Transmembrane helix</keyword>
<evidence type="ECO:0000256" key="8">
    <source>
        <dbReference type="ARBA" id="ARBA00023157"/>
    </source>
</evidence>
<dbReference type="Proteomes" id="UP000314982">
    <property type="component" value="Unassembled WGS sequence"/>
</dbReference>
<dbReference type="SMART" id="SM00409">
    <property type="entry name" value="IG"/>
    <property type="match status" value="7"/>
</dbReference>
<feature type="domain" description="Ig-like" evidence="12">
    <location>
        <begin position="118"/>
        <end position="210"/>
    </location>
</feature>
<dbReference type="GO" id="GO:0005886">
    <property type="term" value="C:plasma membrane"/>
    <property type="evidence" value="ECO:0007669"/>
    <property type="project" value="TreeGrafter"/>
</dbReference>
<dbReference type="Ensembl" id="ENSHHUT00000093260.1">
    <property type="protein sequence ID" value="ENSHHUP00000090456.1"/>
    <property type="gene ID" value="ENSHHUG00000052228.1"/>
</dbReference>
<dbReference type="PANTHER" id="PTHR11640">
    <property type="entry name" value="NEPHRIN"/>
    <property type="match status" value="1"/>
</dbReference>
<feature type="signal peptide" evidence="11">
    <location>
        <begin position="1"/>
        <end position="17"/>
    </location>
</feature>
<name>A0A4W5RKH1_9TELE</name>
<keyword evidence="4" id="KW-0677">Repeat</keyword>
<keyword evidence="14" id="KW-1185">Reference proteome</keyword>
<protein>
    <recommendedName>
        <fullName evidence="12">Ig-like domain-containing protein</fullName>
    </recommendedName>
</protein>
<evidence type="ECO:0000256" key="9">
    <source>
        <dbReference type="ARBA" id="ARBA00023180"/>
    </source>
</evidence>
<dbReference type="GO" id="GO:0050839">
    <property type="term" value="F:cell adhesion molecule binding"/>
    <property type="evidence" value="ECO:0007669"/>
    <property type="project" value="TreeGrafter"/>
</dbReference>
<dbReference type="GO" id="GO:0005911">
    <property type="term" value="C:cell-cell junction"/>
    <property type="evidence" value="ECO:0007669"/>
    <property type="project" value="TreeGrafter"/>
</dbReference>
<dbReference type="Gene3D" id="2.60.40.10">
    <property type="entry name" value="Immunoglobulins"/>
    <property type="match status" value="7"/>
</dbReference>
<evidence type="ECO:0000259" key="12">
    <source>
        <dbReference type="PROSITE" id="PS50835"/>
    </source>
</evidence>
<evidence type="ECO:0000256" key="6">
    <source>
        <dbReference type="ARBA" id="ARBA00022989"/>
    </source>
</evidence>
<evidence type="ECO:0000256" key="2">
    <source>
        <dbReference type="ARBA" id="ARBA00022692"/>
    </source>
</evidence>
<dbReference type="InterPro" id="IPR003599">
    <property type="entry name" value="Ig_sub"/>
</dbReference>
<dbReference type="CDD" id="cd00096">
    <property type="entry name" value="Ig"/>
    <property type="match status" value="1"/>
</dbReference>
<dbReference type="PANTHER" id="PTHR11640:SF158">
    <property type="entry name" value="V-SET AND IMMUNOGLOBULIN DOMAIN-CONTAINING PROTEIN 10-LIKE 2"/>
    <property type="match status" value="1"/>
</dbReference>
<evidence type="ECO:0000313" key="14">
    <source>
        <dbReference type="Proteomes" id="UP000314982"/>
    </source>
</evidence>
<sequence length="748" mass="81587">RMTAFALWIVLLPTAASKFVLKLTPKDPMARVGDSLVLTCKASGCAEAVTFTWASLRDQSLYGKTETNGTVSLQIFNPLGVQHINKVVCKATCRTKGENIQNTQTSTNVNVYGKFSLPKDPTMSRSDLLTEGQESNLTCTVPDVYPAERLIIEWLLGDEVLLKQDEHLDEKNVTSVLKYRPTAQNNGQNVTCRATLDIGIDQRTRETVVSMTVQYSPRNITISENTQVNIGDSFTLTCRAKGNPEPTVLWRKLEQDGRSVVAGEGATLLVEEASWSHGGEYECVAHNVVGNQTAHMTVNVQEKPVLYRSPSGELKAGDSVTITCQSESGPQGNVALRQLTGSQGVELQSNQGHTSTSITVQSLTARDSRLYECQATNPYGKQTSYINFTVRDELYTEIQRTTETVTSVNIGDSFTLTCRAEGNPEPMVLWRKLEQDGRSVVAGEGATLLVEEASWSHGGEYECVAHNVLGNQTAHMTVNVQGESNKSKLYQLVVSILKGVSHCNPISSPPEKPVLYWSPSGELKAGDSVTITCQSESGPQGNVALRQLTGSQGVELQSNQGHTSTSITVQSLTARDSRLYECQAMCIGNKRQSFISICYLSSPPEAPPTNLSVEVFPAAEFEKGQNVTIQSWAMGVPAPSTTLVRLRDGVELHSSDGTFHLVHLGPEHVGLYLLNVTNVVGHQSLSFSLSMRIQGETTEIYLHKNMRAHTHSHSVSHTNTHTNGLYTSLTHKKHVVLMCCFTGSAIVV</sequence>
<dbReference type="AlphaFoldDB" id="A0A4W5RKH1"/>
<organism evidence="13 14">
    <name type="scientific">Hucho hucho</name>
    <name type="common">huchen</name>
    <dbReference type="NCBI Taxonomy" id="62062"/>
    <lineage>
        <taxon>Eukaryota</taxon>
        <taxon>Metazoa</taxon>
        <taxon>Chordata</taxon>
        <taxon>Craniata</taxon>
        <taxon>Vertebrata</taxon>
        <taxon>Euteleostomi</taxon>
        <taxon>Actinopterygii</taxon>
        <taxon>Neopterygii</taxon>
        <taxon>Teleostei</taxon>
        <taxon>Protacanthopterygii</taxon>
        <taxon>Salmoniformes</taxon>
        <taxon>Salmonidae</taxon>
        <taxon>Salmoninae</taxon>
        <taxon>Hucho</taxon>
    </lineage>
</organism>
<dbReference type="Pfam" id="PF08205">
    <property type="entry name" value="C2-set_2"/>
    <property type="match status" value="1"/>
</dbReference>
<dbReference type="PRINTS" id="PR01472">
    <property type="entry name" value="ICAMVCAM1"/>
</dbReference>
<keyword evidence="5" id="KW-0130">Cell adhesion</keyword>
<keyword evidence="3 11" id="KW-0732">Signal</keyword>
<evidence type="ECO:0000256" key="4">
    <source>
        <dbReference type="ARBA" id="ARBA00022737"/>
    </source>
</evidence>
<evidence type="ECO:0000256" key="11">
    <source>
        <dbReference type="SAM" id="SignalP"/>
    </source>
</evidence>
<feature type="domain" description="Ig-like" evidence="12">
    <location>
        <begin position="217"/>
        <end position="299"/>
    </location>
</feature>
<dbReference type="STRING" id="62062.ENSHHUP00000090456"/>
<dbReference type="InterPro" id="IPR003598">
    <property type="entry name" value="Ig_sub2"/>
</dbReference>
<feature type="chain" id="PRO_5021334370" description="Ig-like domain-containing protein" evidence="11">
    <location>
        <begin position="18"/>
        <end position="748"/>
    </location>
</feature>
<evidence type="ECO:0000256" key="1">
    <source>
        <dbReference type="ARBA" id="ARBA00004479"/>
    </source>
</evidence>
<proteinExistence type="predicted"/>
<feature type="domain" description="Ig-like" evidence="12">
    <location>
        <begin position="510"/>
        <end position="596"/>
    </location>
</feature>
<dbReference type="SUPFAM" id="SSF48726">
    <property type="entry name" value="Immunoglobulin"/>
    <property type="match status" value="7"/>
</dbReference>
<keyword evidence="2" id="KW-0812">Transmembrane</keyword>
<reference evidence="13" key="2">
    <citation type="submission" date="2025-08" db="UniProtKB">
        <authorList>
            <consortium name="Ensembl"/>
        </authorList>
    </citation>
    <scope>IDENTIFICATION</scope>
</reference>
<reference evidence="14" key="1">
    <citation type="submission" date="2018-06" db="EMBL/GenBank/DDBJ databases">
        <title>Genome assembly of Danube salmon.</title>
        <authorList>
            <person name="Macqueen D.J."/>
            <person name="Gundappa M.K."/>
        </authorList>
    </citation>
    <scope>NUCLEOTIDE SEQUENCE [LARGE SCALE GENOMIC DNA]</scope>
</reference>
<dbReference type="Pfam" id="PF13927">
    <property type="entry name" value="Ig_3"/>
    <property type="match status" value="4"/>
</dbReference>
<reference evidence="13" key="3">
    <citation type="submission" date="2025-09" db="UniProtKB">
        <authorList>
            <consortium name="Ensembl"/>
        </authorList>
    </citation>
    <scope>IDENTIFICATION</scope>
</reference>
<comment type="subcellular location">
    <subcellularLocation>
        <location evidence="1">Membrane</location>
        <topology evidence="1">Single-pass type I membrane protein</topology>
    </subcellularLocation>
</comment>
<dbReference type="InterPro" id="IPR013162">
    <property type="entry name" value="CD80_C2-set"/>
</dbReference>
<accession>A0A4W5RKH1</accession>
<feature type="domain" description="Ig-like" evidence="12">
    <location>
        <begin position="304"/>
        <end position="389"/>
    </location>
</feature>
<evidence type="ECO:0000313" key="13">
    <source>
        <dbReference type="Ensembl" id="ENSHHUP00000090456.1"/>
    </source>
</evidence>
<evidence type="ECO:0000256" key="7">
    <source>
        <dbReference type="ARBA" id="ARBA00023136"/>
    </source>
</evidence>
<keyword evidence="8" id="KW-1015">Disulfide bond</keyword>
<keyword evidence="10" id="KW-0393">Immunoglobulin domain</keyword>
<dbReference type="PROSITE" id="PS50835">
    <property type="entry name" value="IG_LIKE"/>
    <property type="match status" value="6"/>
</dbReference>
<dbReference type="InterPro" id="IPR036179">
    <property type="entry name" value="Ig-like_dom_sf"/>
</dbReference>